<dbReference type="PANTHER" id="PTHR33116">
    <property type="entry name" value="REVERSE TRANSCRIPTASE ZINC-BINDING DOMAIN-CONTAINING PROTEIN-RELATED-RELATED"/>
    <property type="match status" value="1"/>
</dbReference>
<dbReference type="AlphaFoldDB" id="A0AA35Y5T2"/>
<reference evidence="2" key="1">
    <citation type="submission" date="2023-04" db="EMBL/GenBank/DDBJ databases">
        <authorList>
            <person name="Vijverberg K."/>
            <person name="Xiong W."/>
            <person name="Schranz E."/>
        </authorList>
    </citation>
    <scope>NUCLEOTIDE SEQUENCE</scope>
</reference>
<dbReference type="InterPro" id="IPR000477">
    <property type="entry name" value="RT_dom"/>
</dbReference>
<name>A0AA35Y5T2_LACSI</name>
<evidence type="ECO:0000259" key="1">
    <source>
        <dbReference type="PROSITE" id="PS50878"/>
    </source>
</evidence>
<dbReference type="PANTHER" id="PTHR33116:SF79">
    <property type="entry name" value="REVERSE TRANSCRIPTASE DOMAIN, ZINC FINGER, CCHC-TYPE-RELATED"/>
    <property type="match status" value="1"/>
</dbReference>
<protein>
    <recommendedName>
        <fullName evidence="1">Reverse transcriptase domain-containing protein</fullName>
    </recommendedName>
</protein>
<sequence length="357" mass="40283">MFQGISISGSNIQLSHLFYADDALFIGEWSHQNIKNLARLLKCFYVSSGLSVNYRKSKVFGIGVNSQEVENWALPLGCEPSTLPFTFLGIPVGENMNRKSSWNLIIENFRNKLSCWKSKSLSFGGRMNLAKPVLGNLPTFYLSLFAAPLGVIETLEKIRRNFIWGGTNNEHKIRWVTWDTILAPKEAGGLGMGSIKAMNLALLAKWKWKFFSRAKLDMDSDIIRRNQEESRWEFDFAIDGKFHVAGLRGTIDRAGHLAPDGAFTWSKWIPNKVNRFVWRARIDRIPSASALMRRGVNIQGETCSVCISGSETADHMLVTCPFAIAIWNRIWNWCEIILPQLSNVKGILNFVATCGKS</sequence>
<dbReference type="InterPro" id="IPR026960">
    <property type="entry name" value="RVT-Znf"/>
</dbReference>
<gene>
    <name evidence="2" type="ORF">LSALG_LOCUS6777</name>
</gene>
<dbReference type="EMBL" id="OX465086">
    <property type="protein sequence ID" value="CAI9266205.1"/>
    <property type="molecule type" value="Genomic_DNA"/>
</dbReference>
<proteinExistence type="predicted"/>
<organism evidence="2 3">
    <name type="scientific">Lactuca saligna</name>
    <name type="common">Willowleaf lettuce</name>
    <dbReference type="NCBI Taxonomy" id="75948"/>
    <lineage>
        <taxon>Eukaryota</taxon>
        <taxon>Viridiplantae</taxon>
        <taxon>Streptophyta</taxon>
        <taxon>Embryophyta</taxon>
        <taxon>Tracheophyta</taxon>
        <taxon>Spermatophyta</taxon>
        <taxon>Magnoliopsida</taxon>
        <taxon>eudicotyledons</taxon>
        <taxon>Gunneridae</taxon>
        <taxon>Pentapetalae</taxon>
        <taxon>asterids</taxon>
        <taxon>campanulids</taxon>
        <taxon>Asterales</taxon>
        <taxon>Asteraceae</taxon>
        <taxon>Cichorioideae</taxon>
        <taxon>Cichorieae</taxon>
        <taxon>Lactucinae</taxon>
        <taxon>Lactuca</taxon>
    </lineage>
</organism>
<keyword evidence="3" id="KW-1185">Reference proteome</keyword>
<evidence type="ECO:0000313" key="3">
    <source>
        <dbReference type="Proteomes" id="UP001177003"/>
    </source>
</evidence>
<dbReference type="Pfam" id="PF13966">
    <property type="entry name" value="zf-RVT"/>
    <property type="match status" value="1"/>
</dbReference>
<evidence type="ECO:0000313" key="2">
    <source>
        <dbReference type="EMBL" id="CAI9266205.1"/>
    </source>
</evidence>
<accession>A0AA35Y5T2</accession>
<dbReference type="Proteomes" id="UP001177003">
    <property type="component" value="Chromosome 0"/>
</dbReference>
<dbReference type="PROSITE" id="PS50878">
    <property type="entry name" value="RT_POL"/>
    <property type="match status" value="1"/>
</dbReference>
<feature type="domain" description="Reverse transcriptase" evidence="1">
    <location>
        <begin position="1"/>
        <end position="92"/>
    </location>
</feature>